<comment type="caution">
    <text evidence="2">The sequence shown here is derived from an EMBL/GenBank/DDBJ whole genome shotgun (WGS) entry which is preliminary data.</text>
</comment>
<feature type="chain" id="PRO_5019369088" evidence="1">
    <location>
        <begin position="19"/>
        <end position="297"/>
    </location>
</feature>
<accession>A0A409YL36</accession>
<dbReference type="InterPro" id="IPR021054">
    <property type="entry name" value="Cell_wall_mannoprotein_1"/>
</dbReference>
<feature type="signal peptide" evidence="1">
    <location>
        <begin position="1"/>
        <end position="18"/>
    </location>
</feature>
<protein>
    <submittedName>
        <fullName evidence="2">Uncharacterized protein</fullName>
    </submittedName>
</protein>
<dbReference type="EMBL" id="NHTK01001076">
    <property type="protein sequence ID" value="PPR03304.1"/>
    <property type="molecule type" value="Genomic_DNA"/>
</dbReference>
<dbReference type="GO" id="GO:0005576">
    <property type="term" value="C:extracellular region"/>
    <property type="evidence" value="ECO:0007669"/>
    <property type="project" value="TreeGrafter"/>
</dbReference>
<dbReference type="AlphaFoldDB" id="A0A409YL36"/>
<organism evidence="2 3">
    <name type="scientific">Panaeolus cyanescens</name>
    <dbReference type="NCBI Taxonomy" id="181874"/>
    <lineage>
        <taxon>Eukaryota</taxon>
        <taxon>Fungi</taxon>
        <taxon>Dikarya</taxon>
        <taxon>Basidiomycota</taxon>
        <taxon>Agaricomycotina</taxon>
        <taxon>Agaricomycetes</taxon>
        <taxon>Agaricomycetidae</taxon>
        <taxon>Agaricales</taxon>
        <taxon>Agaricineae</taxon>
        <taxon>Galeropsidaceae</taxon>
        <taxon>Panaeolus</taxon>
    </lineage>
</organism>
<dbReference type="PANTHER" id="PTHR38123:SF6">
    <property type="entry name" value="CELL WALL SERINE-THREONINE-RICH GALACTOMANNOPROTEIN MP1 (AFU_ORTHOLOGUE AFUA_4G03240)"/>
    <property type="match status" value="1"/>
</dbReference>
<dbReference type="PANTHER" id="PTHR38123">
    <property type="entry name" value="CELL WALL SERINE-THREONINE-RICH GALACTOMANNOPROTEIN MP1 (AFU_ORTHOLOGUE AFUA_4G03240)"/>
    <property type="match status" value="1"/>
</dbReference>
<dbReference type="Proteomes" id="UP000284842">
    <property type="component" value="Unassembled WGS sequence"/>
</dbReference>
<keyword evidence="3" id="KW-1185">Reference proteome</keyword>
<name>A0A409YL36_9AGAR</name>
<dbReference type="Pfam" id="PF12296">
    <property type="entry name" value="HsbA"/>
    <property type="match status" value="1"/>
</dbReference>
<sequence length="297" mass="31839">MKLSISLFILSSILSSFGAPTPAAKVVEDINRIKGQVNSLDNQIQNLRPGDSQGAWNIHTSAREVISSLQSATEDAKVANSQPISSQEAQEVLTATEGLRDAVVKAMADLVEKKDIISHIPVPGSTAVVRQDLKDTKVSAQKFQQAMLSGSHISSRSRTRIKSTTMKLSISLIILSSILSCFAMPVEKVVAGSDQTTAPRNQIQDFHSADLANAWATHGIQFVKSMDNLAGKKRGAIHRDETNVPGLAAVVRQDLKGMKVGAQDDVRAAHHVYGGHHHTSLIEEAAEAVDSTVANIL</sequence>
<keyword evidence="1" id="KW-0732">Signal</keyword>
<dbReference type="InParanoid" id="A0A409YL36"/>
<evidence type="ECO:0000256" key="1">
    <source>
        <dbReference type="SAM" id="SignalP"/>
    </source>
</evidence>
<proteinExistence type="predicted"/>
<dbReference type="Gene3D" id="1.20.1280.140">
    <property type="match status" value="1"/>
</dbReference>
<evidence type="ECO:0000313" key="2">
    <source>
        <dbReference type="EMBL" id="PPR03304.1"/>
    </source>
</evidence>
<gene>
    <name evidence="2" type="ORF">CVT24_012608</name>
</gene>
<reference evidence="2 3" key="1">
    <citation type="journal article" date="2018" name="Evol. Lett.">
        <title>Horizontal gene cluster transfer increased hallucinogenic mushroom diversity.</title>
        <authorList>
            <person name="Reynolds H.T."/>
            <person name="Vijayakumar V."/>
            <person name="Gluck-Thaler E."/>
            <person name="Korotkin H.B."/>
            <person name="Matheny P.B."/>
            <person name="Slot J.C."/>
        </authorList>
    </citation>
    <scope>NUCLEOTIDE SEQUENCE [LARGE SCALE GENOMIC DNA]</scope>
    <source>
        <strain evidence="2 3">2629</strain>
    </source>
</reference>
<evidence type="ECO:0000313" key="3">
    <source>
        <dbReference type="Proteomes" id="UP000284842"/>
    </source>
</evidence>